<dbReference type="PANTHER" id="PTHR16284">
    <property type="entry name" value="PROTEIN CDV3 HOMOLOG"/>
    <property type="match status" value="1"/>
</dbReference>
<feature type="compositionally biased region" description="Acidic residues" evidence="2">
    <location>
        <begin position="92"/>
        <end position="112"/>
    </location>
</feature>
<organism evidence="3 4">
    <name type="scientific">Gryllus longicercus</name>
    <dbReference type="NCBI Taxonomy" id="2509291"/>
    <lineage>
        <taxon>Eukaryota</taxon>
        <taxon>Metazoa</taxon>
        <taxon>Ecdysozoa</taxon>
        <taxon>Arthropoda</taxon>
        <taxon>Hexapoda</taxon>
        <taxon>Insecta</taxon>
        <taxon>Pterygota</taxon>
        <taxon>Neoptera</taxon>
        <taxon>Polyneoptera</taxon>
        <taxon>Orthoptera</taxon>
        <taxon>Ensifera</taxon>
        <taxon>Gryllidea</taxon>
        <taxon>Grylloidea</taxon>
        <taxon>Gryllidae</taxon>
        <taxon>Gryllinae</taxon>
        <taxon>Gryllus</taxon>
    </lineage>
</organism>
<evidence type="ECO:0000313" key="3">
    <source>
        <dbReference type="EMBL" id="KAK7792148.1"/>
    </source>
</evidence>
<dbReference type="Pfam" id="PF15359">
    <property type="entry name" value="CDV3"/>
    <property type="match status" value="1"/>
</dbReference>
<dbReference type="PANTHER" id="PTHR16284:SF13">
    <property type="entry name" value="PROTEIN CDV3 HOMOLOG"/>
    <property type="match status" value="1"/>
</dbReference>
<name>A0AAN9V5X1_9ORTH</name>
<accession>A0AAN9V5X1</accession>
<proteinExistence type="inferred from homology"/>
<protein>
    <submittedName>
        <fullName evidence="3">Uncharacterized protein</fullName>
    </submittedName>
</protein>
<dbReference type="InterPro" id="IPR026806">
    <property type="entry name" value="CDV3"/>
</dbReference>
<dbReference type="Proteomes" id="UP001378592">
    <property type="component" value="Unassembled WGS sequence"/>
</dbReference>
<reference evidence="3 4" key="1">
    <citation type="submission" date="2024-03" db="EMBL/GenBank/DDBJ databases">
        <title>The genome assembly and annotation of the cricket Gryllus longicercus Weissman &amp; Gray.</title>
        <authorList>
            <person name="Szrajer S."/>
            <person name="Gray D."/>
            <person name="Ylla G."/>
        </authorList>
    </citation>
    <scope>NUCLEOTIDE SEQUENCE [LARGE SCALE GENOMIC DNA]</scope>
    <source>
        <strain evidence="3">DAG 2021-001</strain>
        <tissue evidence="3">Whole body minus gut</tissue>
    </source>
</reference>
<evidence type="ECO:0000256" key="1">
    <source>
        <dbReference type="ARBA" id="ARBA00006062"/>
    </source>
</evidence>
<sequence length="276" mass="30925">MADLDDFFAKKDRKKSKGKKFTTTDEIAKKLEETGKKQEKAKKDKTTMQSQPPGTETDEQGNAIQEEDEWREFEEQKKDYSGLRIGKLQIQEGDEGGGDDDGEEEQVLEENEAGVMVLRSRKVQSGPWKMQQQQLQQQLQQQQQQPPPEERPPPPPENLDTPDKRSDGPSSYVPPALRGGQNRDRDRDFGPTIGGPRASRMKIAPDISNEESFPTLSASKNMDANSPWGRRRRDEGTFEEVRKGGSMSSRYDAGRLATGGPKLSLGNKFGALQDQS</sequence>
<dbReference type="GO" id="GO:0005737">
    <property type="term" value="C:cytoplasm"/>
    <property type="evidence" value="ECO:0007669"/>
    <property type="project" value="TreeGrafter"/>
</dbReference>
<gene>
    <name evidence="3" type="ORF">R5R35_000415</name>
</gene>
<feature type="compositionally biased region" description="Low complexity" evidence="2">
    <location>
        <begin position="131"/>
        <end position="144"/>
    </location>
</feature>
<keyword evidence="4" id="KW-1185">Reference proteome</keyword>
<dbReference type="AlphaFoldDB" id="A0AAN9V5X1"/>
<feature type="compositionally biased region" description="Basic and acidic residues" evidence="2">
    <location>
        <begin position="22"/>
        <end position="46"/>
    </location>
</feature>
<feature type="compositionally biased region" description="Basic residues" evidence="2">
    <location>
        <begin position="11"/>
        <end position="20"/>
    </location>
</feature>
<evidence type="ECO:0000313" key="4">
    <source>
        <dbReference type="Proteomes" id="UP001378592"/>
    </source>
</evidence>
<feature type="compositionally biased region" description="Polar residues" evidence="2">
    <location>
        <begin position="210"/>
        <end position="224"/>
    </location>
</feature>
<evidence type="ECO:0000256" key="2">
    <source>
        <dbReference type="SAM" id="MobiDB-lite"/>
    </source>
</evidence>
<feature type="region of interest" description="Disordered" evidence="2">
    <location>
        <begin position="1"/>
        <end position="276"/>
    </location>
</feature>
<dbReference type="EMBL" id="JAZDUA010000469">
    <property type="protein sequence ID" value="KAK7792148.1"/>
    <property type="molecule type" value="Genomic_DNA"/>
</dbReference>
<feature type="compositionally biased region" description="Basic and acidic residues" evidence="2">
    <location>
        <begin position="232"/>
        <end position="243"/>
    </location>
</feature>
<comment type="caution">
    <text evidence="3">The sequence shown here is derived from an EMBL/GenBank/DDBJ whole genome shotgun (WGS) entry which is preliminary data.</text>
</comment>
<comment type="similarity">
    <text evidence="1">Belongs to the CDV3 family.</text>
</comment>